<keyword evidence="3" id="KW-1185">Reference proteome</keyword>
<evidence type="ECO:0000313" key="2">
    <source>
        <dbReference type="EMBL" id="THV43764.1"/>
    </source>
</evidence>
<reference evidence="2 3" key="1">
    <citation type="submission" date="2017-12" db="EMBL/GenBank/DDBJ databases">
        <title>Comparative genomics of Botrytis spp.</title>
        <authorList>
            <person name="Valero-Jimenez C.A."/>
            <person name="Tapia P."/>
            <person name="Veloso J."/>
            <person name="Silva-Moreno E."/>
            <person name="Staats M."/>
            <person name="Valdes J.H."/>
            <person name="Van Kan J.A.L."/>
        </authorList>
    </citation>
    <scope>NUCLEOTIDE SEQUENCE [LARGE SCALE GENOMIC DNA]</scope>
    <source>
        <strain evidence="2 3">MUCL435</strain>
    </source>
</reference>
<dbReference type="EMBL" id="PQXL01000941">
    <property type="protein sequence ID" value="THV43764.1"/>
    <property type="molecule type" value="Genomic_DNA"/>
</dbReference>
<dbReference type="Proteomes" id="UP000308671">
    <property type="component" value="Unassembled WGS sequence"/>
</dbReference>
<dbReference type="OrthoDB" id="3537549at2759"/>
<accession>A0A4S8QSX7</accession>
<dbReference type="SUPFAM" id="SSF81383">
    <property type="entry name" value="F-box domain"/>
    <property type="match status" value="1"/>
</dbReference>
<evidence type="ECO:0000256" key="1">
    <source>
        <dbReference type="SAM" id="MobiDB-lite"/>
    </source>
</evidence>
<dbReference type="InterPro" id="IPR036047">
    <property type="entry name" value="F-box-like_dom_sf"/>
</dbReference>
<comment type="caution">
    <text evidence="2">The sequence shown here is derived from an EMBL/GenBank/DDBJ whole genome shotgun (WGS) entry which is preliminary data.</text>
</comment>
<dbReference type="AlphaFoldDB" id="A0A4S8QSX7"/>
<gene>
    <name evidence="2" type="ORF">BGAL_0946g00010</name>
</gene>
<evidence type="ECO:0008006" key="4">
    <source>
        <dbReference type="Google" id="ProtNLM"/>
    </source>
</evidence>
<organism evidence="2 3">
    <name type="scientific">Botrytis galanthina</name>
    <dbReference type="NCBI Taxonomy" id="278940"/>
    <lineage>
        <taxon>Eukaryota</taxon>
        <taxon>Fungi</taxon>
        <taxon>Dikarya</taxon>
        <taxon>Ascomycota</taxon>
        <taxon>Pezizomycotina</taxon>
        <taxon>Leotiomycetes</taxon>
        <taxon>Helotiales</taxon>
        <taxon>Sclerotiniaceae</taxon>
        <taxon>Botrytis</taxon>
    </lineage>
</organism>
<protein>
    <recommendedName>
        <fullName evidence="4">F-box domain-containing protein</fullName>
    </recommendedName>
</protein>
<proteinExistence type="predicted"/>
<feature type="region of interest" description="Disordered" evidence="1">
    <location>
        <begin position="1"/>
        <end position="28"/>
    </location>
</feature>
<evidence type="ECO:0000313" key="3">
    <source>
        <dbReference type="Proteomes" id="UP000308671"/>
    </source>
</evidence>
<name>A0A4S8QSX7_9HELO</name>
<sequence length="264" mass="30674">MKRNVEKKSANNEDKIGNIAEKEKREMSRNVSREASSHLIDLPLDIINLIADNLPPSSIVLLGLTCHVLYSLFSRQIAETSLKAPIWGLSTDSKQSDATPEFDVQLQLHHVLKDWSGLAGYKYFNTADLYRLQHPSPLAKKMNWMDDDIFSVIRAAMSVMTIVKDTKRLEEEVEFGALTKRQRKIRDSLKLAGGLFFKCPQLGARKDYLWQHMSEDERLETMDLMHLWAPRVDSLKHELNLHRRLRWSQYMMANYAEWRELVGF</sequence>